<keyword evidence="1" id="KW-0732">Signal</keyword>
<dbReference type="RefSeq" id="WP_284722830.1">
    <property type="nucleotide sequence ID" value="NZ_BSND01000004.1"/>
</dbReference>
<dbReference type="SUPFAM" id="SSF56935">
    <property type="entry name" value="Porins"/>
    <property type="match status" value="1"/>
</dbReference>
<comment type="caution">
    <text evidence="2">The sequence shown here is derived from an EMBL/GenBank/DDBJ whole genome shotgun (WGS) entry which is preliminary data.</text>
</comment>
<reference evidence="2" key="2">
    <citation type="submission" date="2023-01" db="EMBL/GenBank/DDBJ databases">
        <title>Draft genome sequence of Methylophaga thalassica strain NBRC 102424.</title>
        <authorList>
            <person name="Sun Q."/>
            <person name="Mori K."/>
        </authorList>
    </citation>
    <scope>NUCLEOTIDE SEQUENCE</scope>
    <source>
        <strain evidence="2">NBRC 102424</strain>
    </source>
</reference>
<gene>
    <name evidence="2" type="ORF">GCM10007891_13070</name>
</gene>
<name>A0ABQ5TW65_9GAMM</name>
<reference evidence="2" key="1">
    <citation type="journal article" date="2014" name="Int. J. Syst. Evol. Microbiol.">
        <title>Complete genome of a new Firmicutes species belonging to the dominant human colonic microbiota ('Ruminococcus bicirculans') reveals two chromosomes and a selective capacity to utilize plant glucans.</title>
        <authorList>
            <consortium name="NISC Comparative Sequencing Program"/>
            <person name="Wegmann U."/>
            <person name="Louis P."/>
            <person name="Goesmann A."/>
            <person name="Henrissat B."/>
            <person name="Duncan S.H."/>
            <person name="Flint H.J."/>
        </authorList>
    </citation>
    <scope>NUCLEOTIDE SEQUENCE</scope>
    <source>
        <strain evidence="2">NBRC 102424</strain>
    </source>
</reference>
<feature type="chain" id="PRO_5045827670" evidence="1">
    <location>
        <begin position="19"/>
        <end position="415"/>
    </location>
</feature>
<dbReference type="Pfam" id="PF07396">
    <property type="entry name" value="Porin_O_P"/>
    <property type="match status" value="1"/>
</dbReference>
<protein>
    <submittedName>
        <fullName evidence="2">Uncharacterized protein</fullName>
    </submittedName>
</protein>
<dbReference type="InterPro" id="IPR023614">
    <property type="entry name" value="Porin_dom_sf"/>
</dbReference>
<keyword evidence="3" id="KW-1185">Reference proteome</keyword>
<sequence>MRVILLSIFLSISTAAFADDDTPWFERIVLHGFASQGYIHTTDNHFFGPSDEGSFEFTEVGINGSLSLNPKLRLSAQLLSRQAGRFDNGSPRLDYGLIDISLYSNTTYSSGLYIGRIKNEIGLYNETRDVAHTRSAIFLPQVIYFDKVRNTIMAADGVHFYNNLDLDSGTLFMEVGTGYTLADKNVEYAYMGDDWAGSIHNDKLGIFGKLLYEHNGGQWIYSITGTRVTLDFDAGASDRVPFPSGPGMNSGEIEIDYTVLSGQYNGEKWQFTSEVAFENVDYIDIGGPVSQMNINSIGYYLQANYNFTPAWQAFIRYEEFQLNKHDWNGKKAARQNRINSQQLAANGINRAPVPAHEYYSKSWVLGGRWHISQNLMLRTEYHIVEGVATLSPRENDVTDTHKSWDMFAVSLSYRF</sequence>
<evidence type="ECO:0000256" key="1">
    <source>
        <dbReference type="SAM" id="SignalP"/>
    </source>
</evidence>
<dbReference type="InterPro" id="IPR010870">
    <property type="entry name" value="Porin_O/P"/>
</dbReference>
<organism evidence="2 3">
    <name type="scientific">Methylophaga thalassica</name>
    <dbReference type="NCBI Taxonomy" id="40223"/>
    <lineage>
        <taxon>Bacteria</taxon>
        <taxon>Pseudomonadati</taxon>
        <taxon>Pseudomonadota</taxon>
        <taxon>Gammaproteobacteria</taxon>
        <taxon>Thiotrichales</taxon>
        <taxon>Piscirickettsiaceae</taxon>
        <taxon>Methylophaga</taxon>
    </lineage>
</organism>
<evidence type="ECO:0000313" key="2">
    <source>
        <dbReference type="EMBL" id="GLP99453.1"/>
    </source>
</evidence>
<dbReference type="Proteomes" id="UP001161423">
    <property type="component" value="Unassembled WGS sequence"/>
</dbReference>
<proteinExistence type="predicted"/>
<dbReference type="Gene3D" id="2.40.160.10">
    <property type="entry name" value="Porin"/>
    <property type="match status" value="1"/>
</dbReference>
<evidence type="ECO:0000313" key="3">
    <source>
        <dbReference type="Proteomes" id="UP001161423"/>
    </source>
</evidence>
<feature type="signal peptide" evidence="1">
    <location>
        <begin position="1"/>
        <end position="18"/>
    </location>
</feature>
<accession>A0ABQ5TW65</accession>
<dbReference type="EMBL" id="BSND01000004">
    <property type="protein sequence ID" value="GLP99453.1"/>
    <property type="molecule type" value="Genomic_DNA"/>
</dbReference>